<reference evidence="5" key="2">
    <citation type="submission" date="2020-08" db="EMBL/GenBank/DDBJ databases">
        <title>Plant Genome Project.</title>
        <authorList>
            <person name="Zhang R.-G."/>
        </authorList>
    </citation>
    <scope>NUCLEOTIDE SEQUENCE</scope>
    <source>
        <strain evidence="5">Huo1</strain>
        <tissue evidence="5">Leaf</tissue>
    </source>
</reference>
<name>A0A8X8WFL7_SALSN</name>
<evidence type="ECO:0000313" key="6">
    <source>
        <dbReference type="Proteomes" id="UP000298416"/>
    </source>
</evidence>
<dbReference type="InterPro" id="IPR002902">
    <property type="entry name" value="GNK2"/>
</dbReference>
<comment type="caution">
    <text evidence="5">The sequence shown here is derived from an EMBL/GenBank/DDBJ whole genome shotgun (WGS) entry which is preliminary data.</text>
</comment>
<dbReference type="Gene3D" id="3.30.430.20">
    <property type="entry name" value="Gnk2 domain, C-X8-C-X2-C motif"/>
    <property type="match status" value="1"/>
</dbReference>
<gene>
    <name evidence="5" type="ORF">SASPL_144620</name>
</gene>
<dbReference type="Proteomes" id="UP000298416">
    <property type="component" value="Unassembled WGS sequence"/>
</dbReference>
<evidence type="ECO:0000256" key="1">
    <source>
        <dbReference type="ARBA" id="ARBA00022729"/>
    </source>
</evidence>
<proteinExistence type="predicted"/>
<accession>A0A8X8WFL7</accession>
<protein>
    <recommendedName>
        <fullName evidence="4">Gnk2-homologous domain-containing protein</fullName>
    </recommendedName>
</protein>
<keyword evidence="2" id="KW-0677">Repeat</keyword>
<keyword evidence="6" id="KW-1185">Reference proteome</keyword>
<evidence type="ECO:0000256" key="3">
    <source>
        <dbReference type="SAM" id="MobiDB-lite"/>
    </source>
</evidence>
<evidence type="ECO:0000259" key="4">
    <source>
        <dbReference type="Pfam" id="PF01657"/>
    </source>
</evidence>
<dbReference type="AlphaFoldDB" id="A0A8X8WFL7"/>
<dbReference type="PANTHER" id="PTHR32099:SF51">
    <property type="entry name" value="CYSTEINE-RICH RECEPTOR-LIKE PROTEIN KINASE 25 ISOFORM X1"/>
    <property type="match status" value="1"/>
</dbReference>
<dbReference type="EMBL" id="PNBA02000017">
    <property type="protein sequence ID" value="KAG6394043.1"/>
    <property type="molecule type" value="Genomic_DNA"/>
</dbReference>
<organism evidence="5">
    <name type="scientific">Salvia splendens</name>
    <name type="common">Scarlet sage</name>
    <dbReference type="NCBI Taxonomy" id="180675"/>
    <lineage>
        <taxon>Eukaryota</taxon>
        <taxon>Viridiplantae</taxon>
        <taxon>Streptophyta</taxon>
        <taxon>Embryophyta</taxon>
        <taxon>Tracheophyta</taxon>
        <taxon>Spermatophyta</taxon>
        <taxon>Magnoliopsida</taxon>
        <taxon>eudicotyledons</taxon>
        <taxon>Gunneridae</taxon>
        <taxon>Pentapetalae</taxon>
        <taxon>asterids</taxon>
        <taxon>lamiids</taxon>
        <taxon>Lamiales</taxon>
        <taxon>Lamiaceae</taxon>
        <taxon>Nepetoideae</taxon>
        <taxon>Mentheae</taxon>
        <taxon>Salviinae</taxon>
        <taxon>Salvia</taxon>
        <taxon>Salvia subgen. Calosphace</taxon>
        <taxon>core Calosphace</taxon>
    </lineage>
</organism>
<evidence type="ECO:0000313" key="5">
    <source>
        <dbReference type="EMBL" id="KAG6394043.1"/>
    </source>
</evidence>
<sequence>MQSDLLALGQTLCGSNGNYTTNSADLNTALSSLSTNIDNDGFYNASTGQGPNRVNAVALCRGDVQLNACRKPATISWSRARFRREPGGMNSARYDTHETVYGAAANSPRYSFSNVLNVTSPAQFRADLRKLLDDLRGRAAVGSSTRKRRSHHRSIPPQPLD</sequence>
<evidence type="ECO:0000256" key="2">
    <source>
        <dbReference type="ARBA" id="ARBA00022737"/>
    </source>
</evidence>
<dbReference type="Pfam" id="PF01657">
    <property type="entry name" value="Stress-antifung"/>
    <property type="match status" value="1"/>
</dbReference>
<feature type="compositionally biased region" description="Basic residues" evidence="3">
    <location>
        <begin position="145"/>
        <end position="154"/>
    </location>
</feature>
<reference evidence="5" key="1">
    <citation type="submission" date="2018-01" db="EMBL/GenBank/DDBJ databases">
        <authorList>
            <person name="Mao J.F."/>
        </authorList>
    </citation>
    <scope>NUCLEOTIDE SEQUENCE</scope>
    <source>
        <strain evidence="5">Huo1</strain>
        <tissue evidence="5">Leaf</tissue>
    </source>
</reference>
<feature type="domain" description="Gnk2-homologous" evidence="4">
    <location>
        <begin position="13"/>
        <end position="71"/>
    </location>
</feature>
<dbReference type="InterPro" id="IPR038408">
    <property type="entry name" value="GNK2_sf"/>
</dbReference>
<dbReference type="CDD" id="cd23509">
    <property type="entry name" value="Gnk2-like"/>
    <property type="match status" value="1"/>
</dbReference>
<keyword evidence="1" id="KW-0732">Signal</keyword>
<dbReference type="PANTHER" id="PTHR32099">
    <property type="entry name" value="CYSTEINE-RICH REPEAT SECRETORY PROTEIN"/>
    <property type="match status" value="1"/>
</dbReference>
<feature type="region of interest" description="Disordered" evidence="3">
    <location>
        <begin position="139"/>
        <end position="161"/>
    </location>
</feature>